<reference evidence="1" key="1">
    <citation type="submission" date="2021-06" db="EMBL/GenBank/DDBJ databases">
        <authorList>
            <person name="Kallberg Y."/>
            <person name="Tangrot J."/>
            <person name="Rosling A."/>
        </authorList>
    </citation>
    <scope>NUCLEOTIDE SEQUENCE</scope>
    <source>
        <strain evidence="1">AU212A</strain>
    </source>
</reference>
<evidence type="ECO:0000313" key="1">
    <source>
        <dbReference type="EMBL" id="CAG8612258.1"/>
    </source>
</evidence>
<accession>A0ACA9MT24</accession>
<proteinExistence type="predicted"/>
<name>A0ACA9MT24_9GLOM</name>
<organism evidence="1 2">
    <name type="scientific">Scutellospora calospora</name>
    <dbReference type="NCBI Taxonomy" id="85575"/>
    <lineage>
        <taxon>Eukaryota</taxon>
        <taxon>Fungi</taxon>
        <taxon>Fungi incertae sedis</taxon>
        <taxon>Mucoromycota</taxon>
        <taxon>Glomeromycotina</taxon>
        <taxon>Glomeromycetes</taxon>
        <taxon>Diversisporales</taxon>
        <taxon>Gigasporaceae</taxon>
        <taxon>Scutellospora</taxon>
    </lineage>
</organism>
<dbReference type="EMBL" id="CAJVPM010016134">
    <property type="protein sequence ID" value="CAG8612258.1"/>
    <property type="molecule type" value="Genomic_DNA"/>
</dbReference>
<feature type="non-terminal residue" evidence="1">
    <location>
        <position position="1"/>
    </location>
</feature>
<evidence type="ECO:0000313" key="2">
    <source>
        <dbReference type="Proteomes" id="UP000789860"/>
    </source>
</evidence>
<comment type="caution">
    <text evidence="1">The sequence shown here is derived from an EMBL/GenBank/DDBJ whole genome shotgun (WGS) entry which is preliminary data.</text>
</comment>
<protein>
    <submittedName>
        <fullName evidence="1">7534_t:CDS:1</fullName>
    </submittedName>
</protein>
<dbReference type="Proteomes" id="UP000789860">
    <property type="component" value="Unassembled WGS sequence"/>
</dbReference>
<keyword evidence="2" id="KW-1185">Reference proteome</keyword>
<sequence>VSKSNTESIISADIGFVLVLTVGANIGYVSESNSISTIGANVVESSFGVLVFFII</sequence>
<gene>
    <name evidence="1" type="ORF">SCALOS_LOCUS7335</name>
</gene>